<evidence type="ECO:0000313" key="11">
    <source>
        <dbReference type="EMBL" id="KAK7687556.1"/>
    </source>
</evidence>
<dbReference type="GO" id="GO:0042393">
    <property type="term" value="F:histone binding"/>
    <property type="evidence" value="ECO:0007669"/>
    <property type="project" value="InterPro"/>
</dbReference>
<name>A0AAW0GD56_9APHY</name>
<dbReference type="GO" id="GO:0000302">
    <property type="term" value="P:response to reactive oxygen species"/>
    <property type="evidence" value="ECO:0007669"/>
    <property type="project" value="TreeGrafter"/>
</dbReference>
<keyword evidence="7" id="KW-0408">Iron</keyword>
<accession>A0AAW0GD56</accession>
<dbReference type="GO" id="GO:0042744">
    <property type="term" value="P:hydrogen peroxide catabolic process"/>
    <property type="evidence" value="ECO:0007669"/>
    <property type="project" value="TreeGrafter"/>
</dbReference>
<protein>
    <recommendedName>
        <fullName evidence="8">Peroxidase</fullName>
        <ecNumber evidence="8">1.11.1.-</ecNumber>
    </recommendedName>
</protein>
<comment type="caution">
    <text evidence="11">The sequence shown here is derived from an EMBL/GenBank/DDBJ whole genome shotgun (WGS) entry which is preliminary data.</text>
</comment>
<reference evidence="11 12" key="1">
    <citation type="submission" date="2022-09" db="EMBL/GenBank/DDBJ databases">
        <authorList>
            <person name="Palmer J.M."/>
        </authorList>
    </citation>
    <scope>NUCLEOTIDE SEQUENCE [LARGE SCALE GENOMIC DNA]</scope>
    <source>
        <strain evidence="11 12">DSM 7382</strain>
    </source>
</reference>
<proteinExistence type="inferred from homology"/>
<evidence type="ECO:0000256" key="2">
    <source>
        <dbReference type="ARBA" id="ARBA00005997"/>
    </source>
</evidence>
<dbReference type="EC" id="1.11.1.-" evidence="8"/>
<dbReference type="InterPro" id="IPR010255">
    <property type="entry name" value="Haem_peroxidase_sf"/>
</dbReference>
<evidence type="ECO:0000259" key="10">
    <source>
        <dbReference type="PROSITE" id="PS50873"/>
    </source>
</evidence>
<dbReference type="PANTHER" id="PTHR31356">
    <property type="entry name" value="THYLAKOID LUMENAL 29 KDA PROTEIN, CHLOROPLASTIC-RELATED"/>
    <property type="match status" value="1"/>
</dbReference>
<evidence type="ECO:0000313" key="12">
    <source>
        <dbReference type="Proteomes" id="UP001385951"/>
    </source>
</evidence>
<dbReference type="Gene3D" id="1.10.520.10">
    <property type="match status" value="1"/>
</dbReference>
<dbReference type="PRINTS" id="PR00458">
    <property type="entry name" value="PEROXIDASE"/>
</dbReference>
<feature type="region of interest" description="Disordered" evidence="9">
    <location>
        <begin position="353"/>
        <end position="372"/>
    </location>
</feature>
<dbReference type="InterPro" id="IPR002016">
    <property type="entry name" value="Haem_peroxidase"/>
</dbReference>
<evidence type="ECO:0000256" key="5">
    <source>
        <dbReference type="ARBA" id="ARBA00022723"/>
    </source>
</evidence>
<dbReference type="Pfam" id="PF14619">
    <property type="entry name" value="SnAC"/>
    <property type="match status" value="1"/>
</dbReference>
<dbReference type="GO" id="GO:0020037">
    <property type="term" value="F:heme binding"/>
    <property type="evidence" value="ECO:0007669"/>
    <property type="project" value="UniProtKB-UniRule"/>
</dbReference>
<evidence type="ECO:0000256" key="4">
    <source>
        <dbReference type="ARBA" id="ARBA00022617"/>
    </source>
</evidence>
<evidence type="ECO:0000256" key="7">
    <source>
        <dbReference type="ARBA" id="ARBA00023004"/>
    </source>
</evidence>
<dbReference type="GO" id="GO:0034599">
    <property type="term" value="P:cellular response to oxidative stress"/>
    <property type="evidence" value="ECO:0007669"/>
    <property type="project" value="InterPro"/>
</dbReference>
<dbReference type="Gene3D" id="1.10.420.10">
    <property type="entry name" value="Peroxidase, domain 2"/>
    <property type="match status" value="1"/>
</dbReference>
<feature type="compositionally biased region" description="Basic and acidic residues" evidence="9">
    <location>
        <begin position="355"/>
        <end position="366"/>
    </location>
</feature>
<dbReference type="Pfam" id="PF00141">
    <property type="entry name" value="peroxidase"/>
    <property type="match status" value="1"/>
</dbReference>
<keyword evidence="3 8" id="KW-0575">Peroxidase</keyword>
<dbReference type="InterPro" id="IPR044831">
    <property type="entry name" value="Ccp1-like"/>
</dbReference>
<feature type="compositionally biased region" description="Acidic residues" evidence="9">
    <location>
        <begin position="106"/>
        <end position="126"/>
    </location>
</feature>
<dbReference type="GO" id="GO:0004601">
    <property type="term" value="F:peroxidase activity"/>
    <property type="evidence" value="ECO:0007669"/>
    <property type="project" value="UniProtKB-KW"/>
</dbReference>
<keyword evidence="6 8" id="KW-0560">Oxidoreductase</keyword>
<evidence type="ECO:0000256" key="9">
    <source>
        <dbReference type="SAM" id="MobiDB-lite"/>
    </source>
</evidence>
<evidence type="ECO:0000256" key="6">
    <source>
        <dbReference type="ARBA" id="ARBA00023002"/>
    </source>
</evidence>
<dbReference type="Proteomes" id="UP001385951">
    <property type="component" value="Unassembled WGS sequence"/>
</dbReference>
<keyword evidence="5" id="KW-0479">Metal-binding</keyword>
<dbReference type="SMART" id="SM01314">
    <property type="entry name" value="SnAC"/>
    <property type="match status" value="1"/>
</dbReference>
<evidence type="ECO:0000256" key="8">
    <source>
        <dbReference type="RuleBase" id="RU363051"/>
    </source>
</evidence>
<evidence type="ECO:0000256" key="3">
    <source>
        <dbReference type="ARBA" id="ARBA00022559"/>
    </source>
</evidence>
<gene>
    <name evidence="11" type="primary">CCP1</name>
    <name evidence="11" type="ORF">QCA50_009444</name>
</gene>
<dbReference type="CDD" id="cd00691">
    <property type="entry name" value="ascorbate_peroxidase"/>
    <property type="match status" value="1"/>
</dbReference>
<keyword evidence="4" id="KW-0349">Heme</keyword>
<organism evidence="11 12">
    <name type="scientific">Cerrena zonata</name>
    <dbReference type="NCBI Taxonomy" id="2478898"/>
    <lineage>
        <taxon>Eukaryota</taxon>
        <taxon>Fungi</taxon>
        <taxon>Dikarya</taxon>
        <taxon>Basidiomycota</taxon>
        <taxon>Agaricomycotina</taxon>
        <taxon>Agaricomycetes</taxon>
        <taxon>Polyporales</taxon>
        <taxon>Cerrenaceae</taxon>
        <taxon>Cerrena</taxon>
    </lineage>
</organism>
<dbReference type="PANTHER" id="PTHR31356:SF58">
    <property type="entry name" value="CYTOCHROME C PEROXIDASE, MITOCHONDRIAL"/>
    <property type="match status" value="1"/>
</dbReference>
<feature type="compositionally biased region" description="Acidic residues" evidence="9">
    <location>
        <begin position="145"/>
        <end position="157"/>
    </location>
</feature>
<dbReference type="GO" id="GO:0046872">
    <property type="term" value="F:metal ion binding"/>
    <property type="evidence" value="ECO:0007669"/>
    <property type="project" value="UniProtKB-UniRule"/>
</dbReference>
<sequence length="520" mass="59229">MDKERSDSEKLAYEQQNGFKSRLMERDELPPVFTEDIAHHFEPRTEELGRMREKKKVKYDDGLTEEQWLNAMDDDNDTVEEAIKRKEARVAKRRRTMAIKQGIPEDQIDTDALAAEEDEAEEEEEEMGRSRKKLRGSRSASQTPLEDDEVPPPEPIDEFTANCNNIIDNVLQLDSKDGQRKASDNNKSTPKVLATLAGGIVAGTAIYVYSNNNNTPNKNNHLGKILASNAGAVAVLNKEKNFKDYQQVYNAIAEKVRDQDDADDGAGRYGLLTRLAWHSSGTYDKNTNTGGSYNGSMIYSPESTDGENAGLEVARDFLVEFHYLFPWLSRGDLWTLGGVVAVQECGGPKIPWRPGRKDLEDRKKVPENGNLPDASRDADYVRKVFTRLGFDERETVALIGAHCLGKCHTDRSGYDGPWGPSFNMFTNDFYVRLLQNWHVRKWDGKKQYEDDETSSFMMLPTDYALKEDSKFLKYVKMYAEDQDLFFKDFSKAFSALLEKGIEYPKDVKPFEFKTLDEQED</sequence>
<evidence type="ECO:0000256" key="1">
    <source>
        <dbReference type="ARBA" id="ARBA00003917"/>
    </source>
</evidence>
<dbReference type="InterPro" id="IPR029295">
    <property type="entry name" value="SnAC"/>
</dbReference>
<keyword evidence="12" id="KW-1185">Reference proteome</keyword>
<comment type="similarity">
    <text evidence="2">Belongs to the peroxidase family. Cytochrome c peroxidase subfamily.</text>
</comment>
<dbReference type="AlphaFoldDB" id="A0AAW0GD56"/>
<feature type="domain" description="Plant heme peroxidase family profile" evidence="10">
    <location>
        <begin position="328"/>
        <end position="496"/>
    </location>
</feature>
<dbReference type="SUPFAM" id="SSF48113">
    <property type="entry name" value="Heme-dependent peroxidases"/>
    <property type="match status" value="1"/>
</dbReference>
<dbReference type="EMBL" id="JASBNA010000013">
    <property type="protein sequence ID" value="KAK7687556.1"/>
    <property type="molecule type" value="Genomic_DNA"/>
</dbReference>
<dbReference type="PROSITE" id="PS50873">
    <property type="entry name" value="PEROXIDASE_4"/>
    <property type="match status" value="1"/>
</dbReference>
<dbReference type="FunFam" id="1.10.420.10:FF:000009">
    <property type="entry name" value="Ascorbate peroxidase"/>
    <property type="match status" value="1"/>
</dbReference>
<feature type="region of interest" description="Disordered" evidence="9">
    <location>
        <begin position="87"/>
        <end position="159"/>
    </location>
</feature>
<comment type="function">
    <text evidence="1">Destroys radicals which are normally produced within the cells and which are toxic to biological systems.</text>
</comment>